<protein>
    <submittedName>
        <fullName evidence="3">CHRD domain-containing protein</fullName>
    </submittedName>
</protein>
<feature type="chain" id="PRO_5019290881" evidence="1">
    <location>
        <begin position="36"/>
        <end position="150"/>
    </location>
</feature>
<accession>A0A418WV60</accession>
<organism evidence="3 4">
    <name type="scientific">Noviherbaspirillum cavernae</name>
    <dbReference type="NCBI Taxonomy" id="2320862"/>
    <lineage>
        <taxon>Bacteria</taxon>
        <taxon>Pseudomonadati</taxon>
        <taxon>Pseudomonadota</taxon>
        <taxon>Betaproteobacteria</taxon>
        <taxon>Burkholderiales</taxon>
        <taxon>Oxalobacteraceae</taxon>
        <taxon>Noviherbaspirillum</taxon>
    </lineage>
</organism>
<evidence type="ECO:0000256" key="1">
    <source>
        <dbReference type="SAM" id="SignalP"/>
    </source>
</evidence>
<feature type="signal peptide" evidence="1">
    <location>
        <begin position="1"/>
        <end position="35"/>
    </location>
</feature>
<dbReference type="AlphaFoldDB" id="A0A418WV60"/>
<evidence type="ECO:0000313" key="4">
    <source>
        <dbReference type="Proteomes" id="UP000285190"/>
    </source>
</evidence>
<proteinExistence type="predicted"/>
<dbReference type="OrthoDB" id="571052at2"/>
<dbReference type="Proteomes" id="UP000285190">
    <property type="component" value="Unassembled WGS sequence"/>
</dbReference>
<reference evidence="3 4" key="1">
    <citation type="submission" date="2018-09" db="EMBL/GenBank/DDBJ databases">
        <authorList>
            <person name="Zhu H."/>
        </authorList>
    </citation>
    <scope>NUCLEOTIDE SEQUENCE [LARGE SCALE GENOMIC DNA]</scope>
    <source>
        <strain evidence="3 4">K2R10-39</strain>
    </source>
</reference>
<dbReference type="RefSeq" id="WP_119742405.1">
    <property type="nucleotide sequence ID" value="NZ_QYUN01000003.1"/>
</dbReference>
<evidence type="ECO:0000313" key="3">
    <source>
        <dbReference type="EMBL" id="RJF96479.1"/>
    </source>
</evidence>
<dbReference type="SMART" id="SM00754">
    <property type="entry name" value="CHRD"/>
    <property type="match status" value="1"/>
</dbReference>
<dbReference type="EMBL" id="QYUN01000003">
    <property type="protein sequence ID" value="RJF96479.1"/>
    <property type="molecule type" value="Genomic_DNA"/>
</dbReference>
<evidence type="ECO:0000259" key="2">
    <source>
        <dbReference type="SMART" id="SM00754"/>
    </source>
</evidence>
<dbReference type="InterPro" id="IPR010895">
    <property type="entry name" value="CHRD"/>
</dbReference>
<gene>
    <name evidence="3" type="ORF">D3870_18650</name>
</gene>
<dbReference type="PROSITE" id="PS51257">
    <property type="entry name" value="PROKAR_LIPOPROTEIN"/>
    <property type="match status" value="1"/>
</dbReference>
<dbReference type="Pfam" id="PF07452">
    <property type="entry name" value="CHRD"/>
    <property type="match status" value="1"/>
</dbReference>
<keyword evidence="4" id="KW-1185">Reference proteome</keyword>
<feature type="domain" description="CHRD" evidence="2">
    <location>
        <begin position="37"/>
        <end position="150"/>
    </location>
</feature>
<keyword evidence="1" id="KW-0732">Signal</keyword>
<name>A0A418WV60_9BURK</name>
<sequence>MRILKKNARAPLAIAVAVATLLGTACSSTYTPAWAGKMMGYDLTGSAEVPPVSTKATGKSTIKVGDDRAVTGGITIEGMTATAAHIHQGAKGANGPVVIPLTKSSDNAFTVPANTKMTDAQYAAFKAGNLYINVHSAANPNGEIRMQMKP</sequence>
<comment type="caution">
    <text evidence="3">The sequence shown here is derived from an EMBL/GenBank/DDBJ whole genome shotgun (WGS) entry which is preliminary data.</text>
</comment>